<name>A0AAW0BMI7_9AGAR</name>
<keyword evidence="2" id="KW-0808">Transferase</keyword>
<dbReference type="InterPro" id="IPR011009">
    <property type="entry name" value="Kinase-like_dom_sf"/>
</dbReference>
<keyword evidence="3" id="KW-1185">Reference proteome</keyword>
<evidence type="ECO:0000313" key="3">
    <source>
        <dbReference type="Proteomes" id="UP001362999"/>
    </source>
</evidence>
<evidence type="ECO:0000313" key="2">
    <source>
        <dbReference type="EMBL" id="KAK7028454.1"/>
    </source>
</evidence>
<dbReference type="EMBL" id="JAWWNJ010000028">
    <property type="protein sequence ID" value="KAK7028454.1"/>
    <property type="molecule type" value="Genomic_DNA"/>
</dbReference>
<accession>A0AAW0BMI7</accession>
<proteinExistence type="predicted"/>
<organism evidence="2 3">
    <name type="scientific">Favolaschia claudopus</name>
    <dbReference type="NCBI Taxonomy" id="2862362"/>
    <lineage>
        <taxon>Eukaryota</taxon>
        <taxon>Fungi</taxon>
        <taxon>Dikarya</taxon>
        <taxon>Basidiomycota</taxon>
        <taxon>Agaricomycotina</taxon>
        <taxon>Agaricomycetes</taxon>
        <taxon>Agaricomycetidae</taxon>
        <taxon>Agaricales</taxon>
        <taxon>Marasmiineae</taxon>
        <taxon>Mycenaceae</taxon>
        <taxon>Favolaschia</taxon>
    </lineage>
</organism>
<sequence length="365" mass="42622">MASNSPPRLGRETYWFDRREFLLHQGYRLRPKFDPDFASRYQTLDETAQEESQRHTIMDAVRTWDDTKVLLKSVSTSLHPHEVEIAQMFSSPPHLGHPRNHCVPLLELLPDPEDSDKQISVMPQLVTCQRPVFETVGEVMACWRDIFEGIQYMHENLVAHRDCTFNNIMQGPTLLYPEGFYPVQTWMDPSYKHFARHITRTEYPAHGPPTEEVICGGDKSPPEHLGAAYDIPCNPFQPDIYFLGNLLKRQFMYKAFPLSTHIRLRLYGPLSFLDPLIEDMTQRDPALRPTSGEVIERLDEITRKLGSWHLRRPGQRFYLLDWPAQLVRQIKNLFKRVPVLPPYTPLTILTLSPEMRMFYTQTSMK</sequence>
<dbReference type="GO" id="GO:0004672">
    <property type="term" value="F:protein kinase activity"/>
    <property type="evidence" value="ECO:0007669"/>
    <property type="project" value="InterPro"/>
</dbReference>
<keyword evidence="2" id="KW-0418">Kinase</keyword>
<dbReference type="InterPro" id="IPR000719">
    <property type="entry name" value="Prot_kinase_dom"/>
</dbReference>
<comment type="caution">
    <text evidence="2">The sequence shown here is derived from an EMBL/GenBank/DDBJ whole genome shotgun (WGS) entry which is preliminary data.</text>
</comment>
<dbReference type="Gene3D" id="1.10.510.10">
    <property type="entry name" value="Transferase(Phosphotransferase) domain 1"/>
    <property type="match status" value="1"/>
</dbReference>
<evidence type="ECO:0000259" key="1">
    <source>
        <dbReference type="SMART" id="SM00220"/>
    </source>
</evidence>
<dbReference type="GO" id="GO:0005524">
    <property type="term" value="F:ATP binding"/>
    <property type="evidence" value="ECO:0007669"/>
    <property type="project" value="InterPro"/>
</dbReference>
<dbReference type="SUPFAM" id="SSF56112">
    <property type="entry name" value="Protein kinase-like (PK-like)"/>
    <property type="match status" value="1"/>
</dbReference>
<feature type="domain" description="Protein kinase" evidence="1">
    <location>
        <begin position="50"/>
        <end position="302"/>
    </location>
</feature>
<gene>
    <name evidence="2" type="ORF">R3P38DRAFT_3314946</name>
</gene>
<protein>
    <submittedName>
        <fullName evidence="2">Kinase domain-containing protein</fullName>
    </submittedName>
</protein>
<reference evidence="2 3" key="1">
    <citation type="journal article" date="2024" name="J Genomics">
        <title>Draft genome sequencing and assembly of Favolaschia claudopus CIRM-BRFM 2984 isolated from oak limbs.</title>
        <authorList>
            <person name="Navarro D."/>
            <person name="Drula E."/>
            <person name="Chaduli D."/>
            <person name="Cazenave R."/>
            <person name="Ahrendt S."/>
            <person name="Wang J."/>
            <person name="Lipzen A."/>
            <person name="Daum C."/>
            <person name="Barry K."/>
            <person name="Grigoriev I.V."/>
            <person name="Favel A."/>
            <person name="Rosso M.N."/>
            <person name="Martin F."/>
        </authorList>
    </citation>
    <scope>NUCLEOTIDE SEQUENCE [LARGE SCALE GENOMIC DNA]</scope>
    <source>
        <strain evidence="2 3">CIRM-BRFM 2984</strain>
    </source>
</reference>
<dbReference type="Proteomes" id="UP001362999">
    <property type="component" value="Unassembled WGS sequence"/>
</dbReference>
<dbReference type="AlphaFoldDB" id="A0AAW0BMI7"/>
<dbReference type="SMART" id="SM00220">
    <property type="entry name" value="S_TKc"/>
    <property type="match status" value="1"/>
</dbReference>